<protein>
    <submittedName>
        <fullName evidence="1">Uncharacterized protein</fullName>
    </submittedName>
</protein>
<accession>A0A7V3YM44</accession>
<comment type="caution">
    <text evidence="1">The sequence shown here is derived from an EMBL/GenBank/DDBJ whole genome shotgun (WGS) entry which is preliminary data.</text>
</comment>
<dbReference type="EMBL" id="DTEN01000231">
    <property type="protein sequence ID" value="HGI75188.1"/>
    <property type="molecule type" value="Genomic_DNA"/>
</dbReference>
<organism evidence="1">
    <name type="scientific">Candidatus Caldatribacterium californiense</name>
    <dbReference type="NCBI Taxonomy" id="1454726"/>
    <lineage>
        <taxon>Bacteria</taxon>
        <taxon>Pseudomonadati</taxon>
        <taxon>Atribacterota</taxon>
        <taxon>Atribacteria</taxon>
        <taxon>Atribacterales</taxon>
        <taxon>Candidatus Caldatribacteriaceae</taxon>
        <taxon>Candidatus Caldatribacterium</taxon>
    </lineage>
</organism>
<proteinExistence type="predicted"/>
<sequence length="97" mass="11195">MRGNRVVRVMGNAPGTKVVILNLGNKKHPPKLQYFSALETSWDPFEMEAYIAEYLKHTGSREEIWQDVDVESLRRKAEELLNMGQKEVTFGEEDDIL</sequence>
<evidence type="ECO:0000313" key="1">
    <source>
        <dbReference type="EMBL" id="HGI75188.1"/>
    </source>
</evidence>
<name>A0A7V3YM44_9BACT</name>
<dbReference type="AlphaFoldDB" id="A0A7V3YM44"/>
<gene>
    <name evidence="1" type="ORF">ENU96_05900</name>
</gene>
<reference evidence="1" key="1">
    <citation type="journal article" date="2020" name="mSystems">
        <title>Genome- and Community-Level Interaction Insights into Carbon Utilization and Element Cycling Functions of Hydrothermarchaeota in Hydrothermal Sediment.</title>
        <authorList>
            <person name="Zhou Z."/>
            <person name="Liu Y."/>
            <person name="Xu W."/>
            <person name="Pan J."/>
            <person name="Luo Z.H."/>
            <person name="Li M."/>
        </authorList>
    </citation>
    <scope>NUCLEOTIDE SEQUENCE [LARGE SCALE GENOMIC DNA]</scope>
    <source>
        <strain evidence="1">SpSt-716</strain>
    </source>
</reference>